<reference evidence="4" key="1">
    <citation type="submission" date="2021-03" db="EMBL/GenBank/DDBJ databases">
        <title>Leucobacter chromiisoli sp. nov., isolated from chromium-containing soil of chemical plant.</title>
        <authorList>
            <person name="Xu Z."/>
        </authorList>
    </citation>
    <scope>NUCLEOTIDE SEQUENCE</scope>
    <source>
        <strain evidence="4">A2</strain>
    </source>
</reference>
<proteinExistence type="inferred from homology"/>
<keyword evidence="2" id="KW-0560">Oxidoreductase</keyword>
<organism evidence="4 5">
    <name type="scientific">Leucobacter ruminantium</name>
    <dbReference type="NCBI Taxonomy" id="1289170"/>
    <lineage>
        <taxon>Bacteria</taxon>
        <taxon>Bacillati</taxon>
        <taxon>Actinomycetota</taxon>
        <taxon>Actinomycetes</taxon>
        <taxon>Micrococcales</taxon>
        <taxon>Microbacteriaceae</taxon>
        <taxon>Leucobacter</taxon>
    </lineage>
</organism>
<dbReference type="Proteomes" id="UP000664398">
    <property type="component" value="Unassembled WGS sequence"/>
</dbReference>
<dbReference type="RefSeq" id="WP_208045574.1">
    <property type="nucleotide sequence ID" value="NZ_JAGDYL010000009.1"/>
</dbReference>
<name>A0A939LY54_9MICO</name>
<dbReference type="FunFam" id="3.40.50.720:FF:000084">
    <property type="entry name" value="Short-chain dehydrogenase reductase"/>
    <property type="match status" value="1"/>
</dbReference>
<evidence type="ECO:0000256" key="2">
    <source>
        <dbReference type="ARBA" id="ARBA00023002"/>
    </source>
</evidence>
<dbReference type="SMART" id="SM00822">
    <property type="entry name" value="PKS_KR"/>
    <property type="match status" value="1"/>
</dbReference>
<dbReference type="SUPFAM" id="SSF51735">
    <property type="entry name" value="NAD(P)-binding Rossmann-fold domains"/>
    <property type="match status" value="1"/>
</dbReference>
<dbReference type="PANTHER" id="PTHR42760:SF133">
    <property type="entry name" value="3-OXOACYL-[ACYL-CARRIER-PROTEIN] REDUCTASE"/>
    <property type="match status" value="1"/>
</dbReference>
<dbReference type="InterPro" id="IPR036291">
    <property type="entry name" value="NAD(P)-bd_dom_sf"/>
</dbReference>
<keyword evidence="5" id="KW-1185">Reference proteome</keyword>
<feature type="domain" description="Ketoreductase" evidence="3">
    <location>
        <begin position="11"/>
        <end position="187"/>
    </location>
</feature>
<dbReference type="Gene3D" id="3.40.50.720">
    <property type="entry name" value="NAD(P)-binding Rossmann-like Domain"/>
    <property type="match status" value="1"/>
</dbReference>
<evidence type="ECO:0000259" key="3">
    <source>
        <dbReference type="SMART" id="SM00822"/>
    </source>
</evidence>
<comment type="similarity">
    <text evidence="1">Belongs to the short-chain dehydrogenases/reductases (SDR) family.</text>
</comment>
<dbReference type="PROSITE" id="PS00061">
    <property type="entry name" value="ADH_SHORT"/>
    <property type="match status" value="1"/>
</dbReference>
<dbReference type="PRINTS" id="PR00081">
    <property type="entry name" value="GDHRDH"/>
</dbReference>
<dbReference type="PRINTS" id="PR00080">
    <property type="entry name" value="SDRFAMILY"/>
</dbReference>
<sequence>MGNAKFDFSGKVALITGAAGGIGGVLADLLHDSGADLVLADINLAGVEAKAAELSGSSRTLAVEVNSSDPESIDALVERVRSEFGRLDFLVPAAGIYPEAMIADMPFEDWRRVMSINLDGIFLLTQRLLPLMGEGGAIVNLASVAGHRGSLGHAHYSVAKAGIIALTRNLALEFGARGIRANAVSPGIILTTMTEGIRAEKGDALLAQTPLGRNGEPEETASVIAFLLSDAASFVHGEVIHINGGLFMAG</sequence>
<dbReference type="PANTHER" id="PTHR42760">
    <property type="entry name" value="SHORT-CHAIN DEHYDROGENASES/REDUCTASES FAMILY MEMBER"/>
    <property type="match status" value="1"/>
</dbReference>
<comment type="caution">
    <text evidence="4">The sequence shown here is derived from an EMBL/GenBank/DDBJ whole genome shotgun (WGS) entry which is preliminary data.</text>
</comment>
<dbReference type="InterPro" id="IPR020904">
    <property type="entry name" value="Sc_DH/Rdtase_CS"/>
</dbReference>
<dbReference type="AlphaFoldDB" id="A0A939LY54"/>
<accession>A0A939LY54</accession>
<dbReference type="Pfam" id="PF13561">
    <property type="entry name" value="adh_short_C2"/>
    <property type="match status" value="1"/>
</dbReference>
<dbReference type="InterPro" id="IPR057326">
    <property type="entry name" value="KR_dom"/>
</dbReference>
<evidence type="ECO:0000313" key="5">
    <source>
        <dbReference type="Proteomes" id="UP000664398"/>
    </source>
</evidence>
<dbReference type="GO" id="GO:0016616">
    <property type="term" value="F:oxidoreductase activity, acting on the CH-OH group of donors, NAD or NADP as acceptor"/>
    <property type="evidence" value="ECO:0007669"/>
    <property type="project" value="UniProtKB-ARBA"/>
</dbReference>
<dbReference type="InterPro" id="IPR002347">
    <property type="entry name" value="SDR_fam"/>
</dbReference>
<evidence type="ECO:0000256" key="1">
    <source>
        <dbReference type="ARBA" id="ARBA00006484"/>
    </source>
</evidence>
<gene>
    <name evidence="4" type="ORF">J4H91_07140</name>
</gene>
<evidence type="ECO:0000313" key="4">
    <source>
        <dbReference type="EMBL" id="MBO1805093.1"/>
    </source>
</evidence>
<dbReference type="EMBL" id="JAGDYL010000009">
    <property type="protein sequence ID" value="MBO1805093.1"/>
    <property type="molecule type" value="Genomic_DNA"/>
</dbReference>
<protein>
    <submittedName>
        <fullName evidence="4">SDR family oxidoreductase</fullName>
    </submittedName>
</protein>